<organism evidence="2">
    <name type="scientific">Solibacter usitatus (strain Ellin6076)</name>
    <dbReference type="NCBI Taxonomy" id="234267"/>
    <lineage>
        <taxon>Bacteria</taxon>
        <taxon>Pseudomonadati</taxon>
        <taxon>Acidobacteriota</taxon>
        <taxon>Terriglobia</taxon>
        <taxon>Bryobacterales</taxon>
        <taxon>Solibacteraceae</taxon>
        <taxon>Candidatus Solibacter</taxon>
    </lineage>
</organism>
<protein>
    <recommendedName>
        <fullName evidence="3">DUF2269 family protein</fullName>
    </recommendedName>
</protein>
<accession>Q01XH9</accession>
<dbReference type="STRING" id="234267.Acid_4677"/>
<sequence>MTSYSVVLFAHIAAVMILFAAMMFEAFSLFHLRTASSHEDVRYWVDPVPGLPLAAGVSLLITVVSGIYLTIRMSASHEAWPKVTIGALFLIAPMAVVSARRMRSIRRLCANGLNSGMRQRLRDPLLKISVSVRSAVILGIVLLMGAKPELWPSVGIVVGSVVVGLAVPVLWPVRRGPGTAASCER</sequence>
<dbReference type="eggNOG" id="ENOG5030NCD">
    <property type="taxonomic scope" value="Bacteria"/>
</dbReference>
<dbReference type="HOGENOM" id="CLU_1460371_0_0_0"/>
<gene>
    <name evidence="2" type="ordered locus">Acid_4677</name>
</gene>
<feature type="transmembrane region" description="Helical" evidence="1">
    <location>
        <begin position="150"/>
        <end position="171"/>
    </location>
</feature>
<reference evidence="2" key="1">
    <citation type="submission" date="2006-10" db="EMBL/GenBank/DDBJ databases">
        <title>Complete sequence of Solibacter usitatus Ellin6076.</title>
        <authorList>
            <consortium name="US DOE Joint Genome Institute"/>
            <person name="Copeland A."/>
            <person name="Lucas S."/>
            <person name="Lapidus A."/>
            <person name="Barry K."/>
            <person name="Detter J.C."/>
            <person name="Glavina del Rio T."/>
            <person name="Hammon N."/>
            <person name="Israni S."/>
            <person name="Dalin E."/>
            <person name="Tice H."/>
            <person name="Pitluck S."/>
            <person name="Thompson L.S."/>
            <person name="Brettin T."/>
            <person name="Bruce D."/>
            <person name="Han C."/>
            <person name="Tapia R."/>
            <person name="Gilna P."/>
            <person name="Schmutz J."/>
            <person name="Larimer F."/>
            <person name="Land M."/>
            <person name="Hauser L."/>
            <person name="Kyrpides N."/>
            <person name="Mikhailova N."/>
            <person name="Janssen P.H."/>
            <person name="Kuske C.R."/>
            <person name="Richardson P."/>
        </authorList>
    </citation>
    <scope>NUCLEOTIDE SEQUENCE</scope>
    <source>
        <strain evidence="2">Ellin6076</strain>
    </source>
</reference>
<feature type="transmembrane region" description="Helical" evidence="1">
    <location>
        <begin position="6"/>
        <end position="30"/>
    </location>
</feature>
<dbReference type="KEGG" id="sus:Acid_4677"/>
<keyword evidence="1" id="KW-1133">Transmembrane helix</keyword>
<evidence type="ECO:0000313" key="2">
    <source>
        <dbReference type="EMBL" id="ABJ85636.1"/>
    </source>
</evidence>
<feature type="transmembrane region" description="Helical" evidence="1">
    <location>
        <begin position="51"/>
        <end position="71"/>
    </location>
</feature>
<evidence type="ECO:0008006" key="3">
    <source>
        <dbReference type="Google" id="ProtNLM"/>
    </source>
</evidence>
<proteinExistence type="predicted"/>
<dbReference type="EMBL" id="CP000473">
    <property type="protein sequence ID" value="ABJ85636.1"/>
    <property type="molecule type" value="Genomic_DNA"/>
</dbReference>
<name>Q01XH9_SOLUE</name>
<keyword evidence="1" id="KW-0812">Transmembrane</keyword>
<evidence type="ECO:0000256" key="1">
    <source>
        <dbReference type="SAM" id="Phobius"/>
    </source>
</evidence>
<dbReference type="AlphaFoldDB" id="Q01XH9"/>
<keyword evidence="1" id="KW-0472">Membrane</keyword>
<dbReference type="InParanoid" id="Q01XH9"/>
<dbReference type="OrthoDB" id="9921387at2"/>
<feature type="transmembrane region" description="Helical" evidence="1">
    <location>
        <begin position="125"/>
        <end position="144"/>
    </location>
</feature>